<dbReference type="PRINTS" id="PR00064">
    <property type="entry name" value="RIBOSOMALL35"/>
</dbReference>
<reference evidence="7 8" key="1">
    <citation type="submission" date="2016-06" db="EMBL/GenBank/DDBJ databases">
        <title>Three novel species with peptidoglycan cell walls form the new genus Lacunisphaera gen. nov. in the family Opitutaceae of the verrucomicrobial subdivision 4.</title>
        <authorList>
            <person name="Rast P."/>
            <person name="Gloeckner I."/>
            <person name="Jogler M."/>
            <person name="Boedeker C."/>
            <person name="Jeske O."/>
            <person name="Wiegand S."/>
            <person name="Reinhardt R."/>
            <person name="Schumann P."/>
            <person name="Rohde M."/>
            <person name="Spring S."/>
            <person name="Gloeckner F.O."/>
            <person name="Jogler C."/>
        </authorList>
    </citation>
    <scope>NUCLEOTIDE SEQUENCE [LARGE SCALE GENOMIC DNA]</scope>
    <source>
        <strain evidence="7 8">IG16b</strain>
    </source>
</reference>
<evidence type="ECO:0000256" key="2">
    <source>
        <dbReference type="ARBA" id="ARBA00022980"/>
    </source>
</evidence>
<dbReference type="PANTHER" id="PTHR33343:SF1">
    <property type="entry name" value="LARGE RIBOSOMAL SUBUNIT PROTEIN BL35M"/>
    <property type="match status" value="1"/>
</dbReference>
<comment type="similarity">
    <text evidence="1 5 6">Belongs to the bacterial ribosomal protein bL35 family.</text>
</comment>
<dbReference type="FunFam" id="4.10.410.60:FF:000001">
    <property type="entry name" value="50S ribosomal protein L35"/>
    <property type="match status" value="1"/>
</dbReference>
<dbReference type="GO" id="GO:0003735">
    <property type="term" value="F:structural constituent of ribosome"/>
    <property type="evidence" value="ECO:0007669"/>
    <property type="project" value="InterPro"/>
</dbReference>
<evidence type="ECO:0000256" key="6">
    <source>
        <dbReference type="RuleBase" id="RU000568"/>
    </source>
</evidence>
<dbReference type="SUPFAM" id="SSF143034">
    <property type="entry name" value="L35p-like"/>
    <property type="match status" value="1"/>
</dbReference>
<dbReference type="RefSeq" id="WP_069963399.1">
    <property type="nucleotide sequence ID" value="NZ_CP016094.1"/>
</dbReference>
<sequence length="65" mass="7285">MQKTKKSVAKRFKISGTGKLIRRTPGFRHLLAAKSTKSKRRASRDKLVAPGHAKPLFRCLPTGLR</sequence>
<evidence type="ECO:0000313" key="7">
    <source>
        <dbReference type="EMBL" id="AOS46334.1"/>
    </source>
</evidence>
<keyword evidence="2 5" id="KW-0689">Ribosomal protein</keyword>
<dbReference type="InterPro" id="IPR037229">
    <property type="entry name" value="Ribosomal_bL35_sf"/>
</dbReference>
<dbReference type="PROSITE" id="PS00936">
    <property type="entry name" value="RIBOSOMAL_L35"/>
    <property type="match status" value="1"/>
</dbReference>
<dbReference type="EMBL" id="CP016094">
    <property type="protein sequence ID" value="AOS46334.1"/>
    <property type="molecule type" value="Genomic_DNA"/>
</dbReference>
<dbReference type="Gene3D" id="4.10.410.60">
    <property type="match status" value="1"/>
</dbReference>
<dbReference type="InterPro" id="IPR001706">
    <property type="entry name" value="Ribosomal_bL35"/>
</dbReference>
<dbReference type="InterPro" id="IPR018265">
    <property type="entry name" value="Ribosomal_bL35_CS"/>
</dbReference>
<proteinExistence type="inferred from homology"/>
<dbReference type="KEGG" id="obg:Verru16b_03435"/>
<evidence type="ECO:0000256" key="3">
    <source>
        <dbReference type="ARBA" id="ARBA00023274"/>
    </source>
</evidence>
<dbReference type="AlphaFoldDB" id="A0A1D8AZP7"/>
<evidence type="ECO:0000256" key="5">
    <source>
        <dbReference type="HAMAP-Rule" id="MF_00514"/>
    </source>
</evidence>
<keyword evidence="8" id="KW-1185">Reference proteome</keyword>
<organism evidence="7 8">
    <name type="scientific">Lacunisphaera limnophila</name>
    <dbReference type="NCBI Taxonomy" id="1838286"/>
    <lineage>
        <taxon>Bacteria</taxon>
        <taxon>Pseudomonadati</taxon>
        <taxon>Verrucomicrobiota</taxon>
        <taxon>Opitutia</taxon>
        <taxon>Opitutales</taxon>
        <taxon>Opitutaceae</taxon>
        <taxon>Lacunisphaera</taxon>
    </lineage>
</organism>
<name>A0A1D8AZP7_9BACT</name>
<dbReference type="Proteomes" id="UP000095228">
    <property type="component" value="Chromosome"/>
</dbReference>
<dbReference type="OrthoDB" id="47476at2"/>
<dbReference type="HAMAP" id="MF_00514">
    <property type="entry name" value="Ribosomal_bL35"/>
    <property type="match status" value="1"/>
</dbReference>
<evidence type="ECO:0000256" key="1">
    <source>
        <dbReference type="ARBA" id="ARBA00006598"/>
    </source>
</evidence>
<dbReference type="Pfam" id="PF01632">
    <property type="entry name" value="Ribosomal_L35p"/>
    <property type="match status" value="1"/>
</dbReference>
<evidence type="ECO:0000313" key="8">
    <source>
        <dbReference type="Proteomes" id="UP000095228"/>
    </source>
</evidence>
<dbReference type="PANTHER" id="PTHR33343">
    <property type="entry name" value="54S RIBOSOMAL PROTEIN BL35M"/>
    <property type="match status" value="1"/>
</dbReference>
<gene>
    <name evidence="5" type="primary">rpmI</name>
    <name evidence="7" type="ORF">Verru16b_03435</name>
</gene>
<dbReference type="GO" id="GO:0006412">
    <property type="term" value="P:translation"/>
    <property type="evidence" value="ECO:0007669"/>
    <property type="project" value="UniProtKB-UniRule"/>
</dbReference>
<accession>A0A1D8AZP7</accession>
<keyword evidence="3 5" id="KW-0687">Ribonucleoprotein</keyword>
<protein>
    <recommendedName>
        <fullName evidence="4 5">Large ribosomal subunit protein bL35</fullName>
    </recommendedName>
</protein>
<dbReference type="GO" id="GO:0015934">
    <property type="term" value="C:large ribosomal subunit"/>
    <property type="evidence" value="ECO:0007669"/>
    <property type="project" value="TreeGrafter"/>
</dbReference>
<dbReference type="InterPro" id="IPR021137">
    <property type="entry name" value="Ribosomal_bL35-like"/>
</dbReference>
<dbReference type="STRING" id="1838286.Verru16b_03435"/>
<evidence type="ECO:0000256" key="4">
    <source>
        <dbReference type="ARBA" id="ARBA00071664"/>
    </source>
</evidence>
<dbReference type="NCBIfam" id="TIGR00001">
    <property type="entry name" value="rpmI_bact"/>
    <property type="match status" value="1"/>
</dbReference>
<dbReference type="PATRIC" id="fig|1838286.3.peg.3473"/>